<keyword evidence="3" id="KW-1185">Reference proteome</keyword>
<gene>
    <name evidence="2" type="primary">Snapc3</name>
    <name evidence="2" type="ORF">SNEC2469_LOCUS19074</name>
</gene>
<name>A0A812W1Z5_9DINO</name>
<protein>
    <submittedName>
        <fullName evidence="2">Snapc3 protein</fullName>
    </submittedName>
</protein>
<accession>A0A812W1Z5</accession>
<sequence length="134" mass="14763">MILSFVYFPLELCMSYRYISKNLNEDDDDDRVGGFFCTAFVCLPFHTLNGALLLMSFVILAEGTDQLDDILAVDLIVLFLASLWLLPAVGLAVLSICSLLAWLITRLEGSGQSSQAQRTDSVMVDTEMIGAHHA</sequence>
<organism evidence="2 3">
    <name type="scientific">Symbiodinium necroappetens</name>
    <dbReference type="NCBI Taxonomy" id="1628268"/>
    <lineage>
        <taxon>Eukaryota</taxon>
        <taxon>Sar</taxon>
        <taxon>Alveolata</taxon>
        <taxon>Dinophyceae</taxon>
        <taxon>Suessiales</taxon>
        <taxon>Symbiodiniaceae</taxon>
        <taxon>Symbiodinium</taxon>
    </lineage>
</organism>
<keyword evidence="1" id="KW-0472">Membrane</keyword>
<evidence type="ECO:0000313" key="3">
    <source>
        <dbReference type="Proteomes" id="UP000601435"/>
    </source>
</evidence>
<evidence type="ECO:0000313" key="2">
    <source>
        <dbReference type="EMBL" id="CAE7667462.1"/>
    </source>
</evidence>
<reference evidence="2" key="1">
    <citation type="submission" date="2021-02" db="EMBL/GenBank/DDBJ databases">
        <authorList>
            <person name="Dougan E. K."/>
            <person name="Rhodes N."/>
            <person name="Thang M."/>
            <person name="Chan C."/>
        </authorList>
    </citation>
    <scope>NUCLEOTIDE SEQUENCE</scope>
</reference>
<proteinExistence type="predicted"/>
<keyword evidence="1" id="KW-1133">Transmembrane helix</keyword>
<dbReference type="OrthoDB" id="427516at2759"/>
<dbReference type="EMBL" id="CAJNJA010032461">
    <property type="protein sequence ID" value="CAE7667462.1"/>
    <property type="molecule type" value="Genomic_DNA"/>
</dbReference>
<evidence type="ECO:0000256" key="1">
    <source>
        <dbReference type="SAM" id="Phobius"/>
    </source>
</evidence>
<keyword evidence="1" id="KW-0812">Transmembrane</keyword>
<comment type="caution">
    <text evidence="2">The sequence shown here is derived from an EMBL/GenBank/DDBJ whole genome shotgun (WGS) entry which is preliminary data.</text>
</comment>
<dbReference type="AlphaFoldDB" id="A0A812W1Z5"/>
<dbReference type="Proteomes" id="UP000601435">
    <property type="component" value="Unassembled WGS sequence"/>
</dbReference>
<feature type="transmembrane region" description="Helical" evidence="1">
    <location>
        <begin position="71"/>
        <end position="104"/>
    </location>
</feature>
<feature type="transmembrane region" description="Helical" evidence="1">
    <location>
        <begin position="32"/>
        <end position="59"/>
    </location>
</feature>